<feature type="transmembrane region" description="Helical" evidence="2">
    <location>
        <begin position="35"/>
        <end position="57"/>
    </location>
</feature>
<comment type="caution">
    <text evidence="3">The sequence shown here is derived from an EMBL/GenBank/DDBJ whole genome shotgun (WGS) entry which is preliminary data.</text>
</comment>
<dbReference type="Proteomes" id="UP001497623">
    <property type="component" value="Unassembled WGS sequence"/>
</dbReference>
<feature type="region of interest" description="Disordered" evidence="1">
    <location>
        <begin position="1"/>
        <end position="21"/>
    </location>
</feature>
<feature type="non-terminal residue" evidence="3">
    <location>
        <position position="187"/>
    </location>
</feature>
<dbReference type="PANTHER" id="PTHR20921:SF0">
    <property type="entry name" value="TRANSMEMBRANE PROTEIN 222"/>
    <property type="match status" value="1"/>
</dbReference>
<evidence type="ECO:0000313" key="3">
    <source>
        <dbReference type="EMBL" id="CAL4122340.1"/>
    </source>
</evidence>
<accession>A0AAV2RC43</accession>
<proteinExistence type="predicted"/>
<keyword evidence="2" id="KW-0812">Transmembrane</keyword>
<evidence type="ECO:0000313" key="4">
    <source>
        <dbReference type="Proteomes" id="UP001497623"/>
    </source>
</evidence>
<gene>
    <name evidence="3" type="ORF">MNOR_LOCUS23062</name>
</gene>
<dbReference type="InterPro" id="IPR008496">
    <property type="entry name" value="TMEM222/RTE1"/>
</dbReference>
<name>A0AAV2RC43_MEGNR</name>
<sequence>MLSSEGVGLMSESESRPESPVTVDRMDISRHRFPVCIVWTPLPLITWFLPFIGHMGISMCSGVIRDFAGPYFVSEDNMAFGWPTKYWQLDAYRAQGGPNSWDRSVILASEEYSGRMGSNYCCNSPCRKLINLNILSQNHNEAFSVIILCILLPMSKKIFGDRFWGFIKWINPDSLIGTLKVIILLTY</sequence>
<dbReference type="EMBL" id="CAXKWB010019948">
    <property type="protein sequence ID" value="CAL4122340.1"/>
    <property type="molecule type" value="Genomic_DNA"/>
</dbReference>
<keyword evidence="4" id="KW-1185">Reference proteome</keyword>
<protein>
    <submittedName>
        <fullName evidence="3">Uncharacterized protein</fullName>
    </submittedName>
</protein>
<evidence type="ECO:0000256" key="1">
    <source>
        <dbReference type="SAM" id="MobiDB-lite"/>
    </source>
</evidence>
<evidence type="ECO:0000256" key="2">
    <source>
        <dbReference type="SAM" id="Phobius"/>
    </source>
</evidence>
<reference evidence="3 4" key="1">
    <citation type="submission" date="2024-05" db="EMBL/GenBank/DDBJ databases">
        <authorList>
            <person name="Wallberg A."/>
        </authorList>
    </citation>
    <scope>NUCLEOTIDE SEQUENCE [LARGE SCALE GENOMIC DNA]</scope>
</reference>
<dbReference type="AlphaFoldDB" id="A0AAV2RC43"/>
<keyword evidence="2" id="KW-1133">Transmembrane helix</keyword>
<keyword evidence="2" id="KW-0472">Membrane</keyword>
<dbReference type="Pfam" id="PF05608">
    <property type="entry name" value="RTE1"/>
    <property type="match status" value="1"/>
</dbReference>
<organism evidence="3 4">
    <name type="scientific">Meganyctiphanes norvegica</name>
    <name type="common">Northern krill</name>
    <name type="synonym">Thysanopoda norvegica</name>
    <dbReference type="NCBI Taxonomy" id="48144"/>
    <lineage>
        <taxon>Eukaryota</taxon>
        <taxon>Metazoa</taxon>
        <taxon>Ecdysozoa</taxon>
        <taxon>Arthropoda</taxon>
        <taxon>Crustacea</taxon>
        <taxon>Multicrustacea</taxon>
        <taxon>Malacostraca</taxon>
        <taxon>Eumalacostraca</taxon>
        <taxon>Eucarida</taxon>
        <taxon>Euphausiacea</taxon>
        <taxon>Euphausiidae</taxon>
        <taxon>Meganyctiphanes</taxon>
    </lineage>
</organism>
<dbReference type="PANTHER" id="PTHR20921">
    <property type="entry name" value="TRANSMEMBRANE PROTEIN 222"/>
    <property type="match status" value="1"/>
</dbReference>